<dbReference type="EMBL" id="BKCJ010002368">
    <property type="protein sequence ID" value="GEU48080.1"/>
    <property type="molecule type" value="Genomic_DNA"/>
</dbReference>
<organism evidence="1">
    <name type="scientific">Tanacetum cinerariifolium</name>
    <name type="common">Dalmatian daisy</name>
    <name type="synonym">Chrysanthemum cinerariifolium</name>
    <dbReference type="NCBI Taxonomy" id="118510"/>
    <lineage>
        <taxon>Eukaryota</taxon>
        <taxon>Viridiplantae</taxon>
        <taxon>Streptophyta</taxon>
        <taxon>Embryophyta</taxon>
        <taxon>Tracheophyta</taxon>
        <taxon>Spermatophyta</taxon>
        <taxon>Magnoliopsida</taxon>
        <taxon>eudicotyledons</taxon>
        <taxon>Gunneridae</taxon>
        <taxon>Pentapetalae</taxon>
        <taxon>asterids</taxon>
        <taxon>campanulids</taxon>
        <taxon>Asterales</taxon>
        <taxon>Asteraceae</taxon>
        <taxon>Asteroideae</taxon>
        <taxon>Anthemideae</taxon>
        <taxon>Anthemidinae</taxon>
        <taxon>Tanacetum</taxon>
    </lineage>
</organism>
<name>A0A6L2KH28_TANCI</name>
<gene>
    <name evidence="1" type="ORF">Tci_020058</name>
</gene>
<evidence type="ECO:0000313" key="1">
    <source>
        <dbReference type="EMBL" id="GEU48080.1"/>
    </source>
</evidence>
<dbReference type="AlphaFoldDB" id="A0A6L2KH28"/>
<accession>A0A6L2KH28</accession>
<protein>
    <submittedName>
        <fullName evidence="1">Ribonuclease H-like domain-containing protein</fullName>
    </submittedName>
</protein>
<comment type="caution">
    <text evidence="1">The sequence shown here is derived from an EMBL/GenBank/DDBJ whole genome shotgun (WGS) entry which is preliminary data.</text>
</comment>
<reference evidence="1" key="1">
    <citation type="journal article" date="2019" name="Sci. Rep.">
        <title>Draft genome of Tanacetum cinerariifolium, the natural source of mosquito coil.</title>
        <authorList>
            <person name="Yamashiro T."/>
            <person name="Shiraishi A."/>
            <person name="Satake H."/>
            <person name="Nakayama K."/>
        </authorList>
    </citation>
    <scope>NUCLEOTIDE SEQUENCE</scope>
</reference>
<sequence length="392" mass="44547">MELKSTQTSTTAKLPMLKQENGNAFKQVAETTTNDVVTSATHIPGPVTTKEKAQKKKDVKARTTLLMTLHNKHLMTFNQYKDAKTLFAAIETRFEETPPKAMVAINGVGFDWSYMAEDEVPTNMALMAFLDSENASKEITNELKESHDAPLVKNKVLDNKDCSVKSLIVVEKKTAVLTDAKIEFVKAKQQEKLVRKPVKYAKMYRSQGPRGNQRNWKNLKSQQLGSNFVMYNKACFVYGSFEMCMLTAITIKWKGWPRLVNTARPRLVNTVRLRPVNTARLNSTVVNVVMEFNRGYVTLRGGANGGRITRKGTIHTGNLDFEDVYFVKELKLNLFSVSQMCDKKNNVLFIDTEYLVLSPNFKLPDENQILLRVPRRNNMYSVNMKNIVPKES</sequence>
<proteinExistence type="predicted"/>